<name>A0AAN9FZS0_9CAEN</name>
<evidence type="ECO:0000313" key="1">
    <source>
        <dbReference type="EMBL" id="KAK7088895.1"/>
    </source>
</evidence>
<reference evidence="1 2" key="1">
    <citation type="submission" date="2024-02" db="EMBL/GenBank/DDBJ databases">
        <title>Chromosome-scale genome assembly of the rough periwinkle Littorina saxatilis.</title>
        <authorList>
            <person name="De Jode A."/>
            <person name="Faria R."/>
            <person name="Formenti G."/>
            <person name="Sims Y."/>
            <person name="Smith T.P."/>
            <person name="Tracey A."/>
            <person name="Wood J.M.D."/>
            <person name="Zagrodzka Z.B."/>
            <person name="Johannesson K."/>
            <person name="Butlin R.K."/>
            <person name="Leder E.H."/>
        </authorList>
    </citation>
    <scope>NUCLEOTIDE SEQUENCE [LARGE SCALE GENOMIC DNA]</scope>
    <source>
        <strain evidence="1">Snail1</strain>
        <tissue evidence="1">Muscle</tissue>
    </source>
</reference>
<proteinExistence type="predicted"/>
<dbReference type="AlphaFoldDB" id="A0AAN9FZS0"/>
<protein>
    <submittedName>
        <fullName evidence="1">Uncharacterized protein</fullName>
    </submittedName>
</protein>
<organism evidence="1 2">
    <name type="scientific">Littorina saxatilis</name>
    <dbReference type="NCBI Taxonomy" id="31220"/>
    <lineage>
        <taxon>Eukaryota</taxon>
        <taxon>Metazoa</taxon>
        <taxon>Spiralia</taxon>
        <taxon>Lophotrochozoa</taxon>
        <taxon>Mollusca</taxon>
        <taxon>Gastropoda</taxon>
        <taxon>Caenogastropoda</taxon>
        <taxon>Littorinimorpha</taxon>
        <taxon>Littorinoidea</taxon>
        <taxon>Littorinidae</taxon>
        <taxon>Littorina</taxon>
    </lineage>
</organism>
<evidence type="ECO:0000313" key="2">
    <source>
        <dbReference type="Proteomes" id="UP001374579"/>
    </source>
</evidence>
<feature type="non-terminal residue" evidence="1">
    <location>
        <position position="93"/>
    </location>
</feature>
<dbReference type="Proteomes" id="UP001374579">
    <property type="component" value="Unassembled WGS sequence"/>
</dbReference>
<keyword evidence="2" id="KW-1185">Reference proteome</keyword>
<sequence>MAGAVMSHEDIIGYLRKVTGCSQNHLNNNHFTRFENLLHYFLIKLATLAKLPSQHQSMVHQLAFDLMGRLQDGDEFLAHDLMSTLLFNPDLIP</sequence>
<comment type="caution">
    <text evidence="1">The sequence shown here is derived from an EMBL/GenBank/DDBJ whole genome shotgun (WGS) entry which is preliminary data.</text>
</comment>
<gene>
    <name evidence="1" type="ORF">V1264_024747</name>
</gene>
<accession>A0AAN9FZS0</accession>
<dbReference type="EMBL" id="JBAMIC010003719">
    <property type="protein sequence ID" value="KAK7088895.1"/>
    <property type="molecule type" value="Genomic_DNA"/>
</dbReference>